<name>A0A6J1MKQ8_DROHY</name>
<feature type="region of interest" description="Disordered" evidence="1">
    <location>
        <begin position="138"/>
        <end position="164"/>
    </location>
</feature>
<evidence type="ECO:0000256" key="1">
    <source>
        <dbReference type="SAM" id="MobiDB-lite"/>
    </source>
</evidence>
<dbReference type="KEGG" id="dhe:111604009"/>
<organism evidence="2 3">
    <name type="scientific">Drosophila hydei</name>
    <name type="common">Fruit fly</name>
    <dbReference type="NCBI Taxonomy" id="7224"/>
    <lineage>
        <taxon>Eukaryota</taxon>
        <taxon>Metazoa</taxon>
        <taxon>Ecdysozoa</taxon>
        <taxon>Arthropoda</taxon>
        <taxon>Hexapoda</taxon>
        <taxon>Insecta</taxon>
        <taxon>Pterygota</taxon>
        <taxon>Neoptera</taxon>
        <taxon>Endopterygota</taxon>
        <taxon>Diptera</taxon>
        <taxon>Brachycera</taxon>
        <taxon>Muscomorpha</taxon>
        <taxon>Ephydroidea</taxon>
        <taxon>Drosophilidae</taxon>
        <taxon>Drosophila</taxon>
    </lineage>
</organism>
<dbReference type="GeneID" id="111604009"/>
<gene>
    <name evidence="3" type="primary">LOC111604009</name>
</gene>
<dbReference type="OrthoDB" id="7857195at2759"/>
<feature type="compositionally biased region" description="Basic residues" evidence="1">
    <location>
        <begin position="141"/>
        <end position="153"/>
    </location>
</feature>
<proteinExistence type="predicted"/>
<dbReference type="RefSeq" id="XP_023177634.1">
    <property type="nucleotide sequence ID" value="XM_023321866.2"/>
</dbReference>
<dbReference type="AlphaFoldDB" id="A0A6J1MKQ8"/>
<dbReference type="OMA" id="CRAPGNY"/>
<reference evidence="3" key="1">
    <citation type="submission" date="2025-08" db="UniProtKB">
        <authorList>
            <consortium name="RefSeq"/>
        </authorList>
    </citation>
    <scope>IDENTIFICATION</scope>
    <source>
        <strain evidence="3">15085-1641.00</strain>
        <tissue evidence="3">Whole body</tissue>
    </source>
</reference>
<evidence type="ECO:0000313" key="3">
    <source>
        <dbReference type="RefSeq" id="XP_023177634.1"/>
    </source>
</evidence>
<sequence length="164" mass="18412">MEINTTSLLPYVLDLLSRQPNLCTSVDALCEMIQDVVMDDVISPFGSLKRAVEFSVELGTNLGLLLVSDKRIRMPFNLRAKKDAISNQVASGATHVAEHERQVIKSLAKTLKDPRNGVLKPKNNVTRRPKIISNHLATRSKASRKRKRTKKQLYRQACRSSGPY</sequence>
<protein>
    <submittedName>
        <fullName evidence="3">Uncharacterized protein LOC111604009</fullName>
    </submittedName>
</protein>
<dbReference type="Proteomes" id="UP000504633">
    <property type="component" value="Unplaced"/>
</dbReference>
<evidence type="ECO:0000313" key="2">
    <source>
        <dbReference type="Proteomes" id="UP000504633"/>
    </source>
</evidence>
<accession>A0A6J1MKQ8</accession>
<keyword evidence="2" id="KW-1185">Reference proteome</keyword>